<evidence type="ECO:0000256" key="1">
    <source>
        <dbReference type="SAM" id="MobiDB-lite"/>
    </source>
</evidence>
<evidence type="ECO:0000313" key="3">
    <source>
        <dbReference type="Proteomes" id="UP001363010"/>
    </source>
</evidence>
<gene>
    <name evidence="2" type="ORF">WKW80_01610</name>
</gene>
<keyword evidence="2" id="KW-0645">Protease</keyword>
<organism evidence="2 3">
    <name type="scientific">Variovorax humicola</name>
    <dbReference type="NCBI Taxonomy" id="1769758"/>
    <lineage>
        <taxon>Bacteria</taxon>
        <taxon>Pseudomonadati</taxon>
        <taxon>Pseudomonadota</taxon>
        <taxon>Betaproteobacteria</taxon>
        <taxon>Burkholderiales</taxon>
        <taxon>Comamonadaceae</taxon>
        <taxon>Variovorax</taxon>
    </lineage>
</organism>
<dbReference type="InterPro" id="IPR036760">
    <property type="entry name" value="SspB-like_sf"/>
</dbReference>
<feature type="region of interest" description="Disordered" evidence="1">
    <location>
        <begin position="114"/>
        <end position="186"/>
    </location>
</feature>
<dbReference type="EMBL" id="JBBKZV010000001">
    <property type="protein sequence ID" value="MEJ8820731.1"/>
    <property type="molecule type" value="Genomic_DNA"/>
</dbReference>
<name>A0ABU8VUL0_9BURK</name>
<dbReference type="InterPro" id="IPR007481">
    <property type="entry name" value="SspB"/>
</dbReference>
<protein>
    <submittedName>
        <fullName evidence="2">ClpXP protease specificity-enhancing factor</fullName>
    </submittedName>
</protein>
<evidence type="ECO:0000313" key="2">
    <source>
        <dbReference type="EMBL" id="MEJ8820731.1"/>
    </source>
</evidence>
<comment type="caution">
    <text evidence="2">The sequence shown here is derived from an EMBL/GenBank/DDBJ whole genome shotgun (WGS) entry which is preliminary data.</text>
</comment>
<dbReference type="GO" id="GO:0006508">
    <property type="term" value="P:proteolysis"/>
    <property type="evidence" value="ECO:0007669"/>
    <property type="project" value="UniProtKB-KW"/>
</dbReference>
<dbReference type="GO" id="GO:0008233">
    <property type="term" value="F:peptidase activity"/>
    <property type="evidence" value="ECO:0007669"/>
    <property type="project" value="UniProtKB-KW"/>
</dbReference>
<feature type="compositionally biased region" description="Pro residues" evidence="1">
    <location>
        <begin position="114"/>
        <end position="126"/>
    </location>
</feature>
<dbReference type="SUPFAM" id="SSF101738">
    <property type="entry name" value="SspB-like"/>
    <property type="match status" value="1"/>
</dbReference>
<accession>A0ABU8VUL0</accession>
<dbReference type="Pfam" id="PF04386">
    <property type="entry name" value="SspB"/>
    <property type="match status" value="1"/>
</dbReference>
<dbReference type="Proteomes" id="UP001363010">
    <property type="component" value="Unassembled WGS sequence"/>
</dbReference>
<dbReference type="Gene3D" id="2.30.30.220">
    <property type="entry name" value="SspB-like"/>
    <property type="match status" value="1"/>
</dbReference>
<dbReference type="PANTHER" id="PTHR37486:SF1">
    <property type="entry name" value="STRINGENT STARVATION PROTEIN B"/>
    <property type="match status" value="1"/>
</dbReference>
<dbReference type="RefSeq" id="WP_340361774.1">
    <property type="nucleotide sequence ID" value="NZ_JBBKZV010000001.1"/>
</dbReference>
<sequence>MINALESSSTRPYLIRALYEWCTDNGFTPYVAVQVDDSVQVPREYVKNGEIVLNISFDATSSLKLGNDFIEFKARFAGTAREISVPVGRVIAIYARENGQGMAFPAPAPAEPPVPAPAMPALPVPNPAARTPLRESGRGAADGDAGKVVHLVPDDGAGTVGSHADLDEPPRPPAGGGARPSLKRIK</sequence>
<dbReference type="NCBIfam" id="NF008769">
    <property type="entry name" value="PRK11798.2-5"/>
    <property type="match status" value="1"/>
</dbReference>
<keyword evidence="3" id="KW-1185">Reference proteome</keyword>
<keyword evidence="2" id="KW-0378">Hydrolase</keyword>
<reference evidence="2 3" key="1">
    <citation type="submission" date="2024-03" db="EMBL/GenBank/DDBJ databases">
        <title>Novel species of the genus Variovorax.</title>
        <authorList>
            <person name="Liu Q."/>
            <person name="Xin Y.-H."/>
        </authorList>
    </citation>
    <scope>NUCLEOTIDE SEQUENCE [LARGE SCALE GENOMIC DNA]</scope>
    <source>
        <strain evidence="2 3">KACC 18501</strain>
    </source>
</reference>
<dbReference type="PANTHER" id="PTHR37486">
    <property type="entry name" value="STRINGENT STARVATION PROTEIN B"/>
    <property type="match status" value="1"/>
</dbReference>
<proteinExistence type="predicted"/>